<dbReference type="AlphaFoldDB" id="A0A1I6H3H8"/>
<accession>A0A1I6H3H8</accession>
<keyword evidence="2" id="KW-1185">Reference proteome</keyword>
<dbReference type="InterPro" id="IPR052184">
    <property type="entry name" value="SDR_enzymes"/>
</dbReference>
<dbReference type="InterPro" id="IPR002347">
    <property type="entry name" value="SDR_fam"/>
</dbReference>
<sequence>MKPVAVIAGANSAIATAMIPALAEKYRVVAVTRPDRKLGVSAGDQVDGHLSCDYSEPALEELAESIRSEWEEIHLLVCAVGTLHGANLTPEKRLAELDRDQLDQYFQVNAITPALILKHLLPLVPRGEPAKAAFLSAKIGGIGDNRLGGWYGYRASKAALNMLLKTASVELSRSHRKLSLVALHPGTTDSPLSEPFTSNVPDDNLYSPETTADRLVSVISGLTPEDTGRFIHWDGSDLPW</sequence>
<dbReference type="SUPFAM" id="SSF51735">
    <property type="entry name" value="NAD(P)-binding Rossmann-fold domains"/>
    <property type="match status" value="1"/>
</dbReference>
<evidence type="ECO:0000313" key="2">
    <source>
        <dbReference type="Proteomes" id="UP000198644"/>
    </source>
</evidence>
<dbReference type="PANTHER" id="PTHR45458">
    <property type="entry name" value="SHORT-CHAIN DEHYDROGENASE/REDUCTASE SDR"/>
    <property type="match status" value="1"/>
</dbReference>
<dbReference type="CDD" id="cd05325">
    <property type="entry name" value="carb_red_sniffer_like_SDR_c"/>
    <property type="match status" value="1"/>
</dbReference>
<dbReference type="InterPro" id="IPR036291">
    <property type="entry name" value="NAD(P)-bd_dom_sf"/>
</dbReference>
<dbReference type="Pfam" id="PF00106">
    <property type="entry name" value="adh_short"/>
    <property type="match status" value="1"/>
</dbReference>
<reference evidence="1 2" key="1">
    <citation type="submission" date="2016-10" db="EMBL/GenBank/DDBJ databases">
        <authorList>
            <person name="de Groot N.N."/>
        </authorList>
    </citation>
    <scope>NUCLEOTIDE SEQUENCE [LARGE SCALE GENOMIC DNA]</scope>
    <source>
        <strain evidence="1 2">CGMCC 1.9167</strain>
    </source>
</reference>
<dbReference type="STRING" id="650891.SAMN05216203_0836"/>
<name>A0A1I6H3H8_9GAMM</name>
<dbReference type="RefSeq" id="WP_092009147.1">
    <property type="nucleotide sequence ID" value="NZ_FOYW01000001.1"/>
</dbReference>
<evidence type="ECO:0000313" key="1">
    <source>
        <dbReference type="EMBL" id="SFR49026.1"/>
    </source>
</evidence>
<dbReference type="EMBL" id="FOYW01000001">
    <property type="protein sequence ID" value="SFR49026.1"/>
    <property type="molecule type" value="Genomic_DNA"/>
</dbReference>
<gene>
    <name evidence="1" type="ORF">SAMN05216203_0836</name>
</gene>
<dbReference type="PRINTS" id="PR00081">
    <property type="entry name" value="GDHRDH"/>
</dbReference>
<protein>
    <submittedName>
        <fullName evidence="1">NAD(P)-dependent dehydrogenase, short-chain alcohol dehydrogenase family</fullName>
    </submittedName>
</protein>
<organism evidence="1 2">
    <name type="scientific">Marinobacter daqiaonensis</name>
    <dbReference type="NCBI Taxonomy" id="650891"/>
    <lineage>
        <taxon>Bacteria</taxon>
        <taxon>Pseudomonadati</taxon>
        <taxon>Pseudomonadota</taxon>
        <taxon>Gammaproteobacteria</taxon>
        <taxon>Pseudomonadales</taxon>
        <taxon>Marinobacteraceae</taxon>
        <taxon>Marinobacter</taxon>
    </lineage>
</organism>
<dbReference type="PANTHER" id="PTHR45458:SF1">
    <property type="entry name" value="SHORT CHAIN DEHYDROGENASE"/>
    <property type="match status" value="1"/>
</dbReference>
<dbReference type="Gene3D" id="3.40.50.720">
    <property type="entry name" value="NAD(P)-binding Rossmann-like Domain"/>
    <property type="match status" value="1"/>
</dbReference>
<proteinExistence type="predicted"/>
<dbReference type="OrthoDB" id="9785826at2"/>
<dbReference type="GO" id="GO:0016616">
    <property type="term" value="F:oxidoreductase activity, acting on the CH-OH group of donors, NAD or NADP as acceptor"/>
    <property type="evidence" value="ECO:0007669"/>
    <property type="project" value="TreeGrafter"/>
</dbReference>
<dbReference type="Proteomes" id="UP000198644">
    <property type="component" value="Unassembled WGS sequence"/>
</dbReference>